<dbReference type="InterPro" id="IPR002132">
    <property type="entry name" value="Ribosomal_uL5"/>
</dbReference>
<evidence type="ECO:0000259" key="5">
    <source>
        <dbReference type="Pfam" id="PF00281"/>
    </source>
</evidence>
<evidence type="ECO:0000256" key="2">
    <source>
        <dbReference type="ARBA" id="ARBA00022980"/>
    </source>
</evidence>
<dbReference type="GO" id="GO:0005840">
    <property type="term" value="C:ribosome"/>
    <property type="evidence" value="ECO:0007669"/>
    <property type="project" value="UniProtKB-KW"/>
</dbReference>
<dbReference type="Pfam" id="PF00673">
    <property type="entry name" value="Ribosomal_L5_C"/>
    <property type="match status" value="1"/>
</dbReference>
<evidence type="ECO:0000259" key="6">
    <source>
        <dbReference type="Pfam" id="PF00673"/>
    </source>
</evidence>
<feature type="compositionally biased region" description="Acidic residues" evidence="4">
    <location>
        <begin position="225"/>
        <end position="273"/>
    </location>
</feature>
<dbReference type="InterPro" id="IPR022803">
    <property type="entry name" value="Ribosomal_uL5_dom_sf"/>
</dbReference>
<feature type="region of interest" description="Disordered" evidence="4">
    <location>
        <begin position="202"/>
        <end position="273"/>
    </location>
</feature>
<evidence type="ECO:0000256" key="1">
    <source>
        <dbReference type="ARBA" id="ARBA00008553"/>
    </source>
</evidence>
<protein>
    <submittedName>
        <fullName evidence="7">Unannotated protein</fullName>
    </submittedName>
</protein>
<evidence type="ECO:0000256" key="4">
    <source>
        <dbReference type="SAM" id="MobiDB-lite"/>
    </source>
</evidence>
<dbReference type="Gene3D" id="3.30.1440.10">
    <property type="match status" value="1"/>
</dbReference>
<dbReference type="HAMAP" id="MF_01333_B">
    <property type="entry name" value="Ribosomal_uL5_B"/>
    <property type="match status" value="1"/>
</dbReference>
<dbReference type="GO" id="GO:0006412">
    <property type="term" value="P:translation"/>
    <property type="evidence" value="ECO:0007669"/>
    <property type="project" value="InterPro"/>
</dbReference>
<keyword evidence="2" id="KW-0689">Ribosomal protein</keyword>
<sequence>MPATKTPVRLKTRYIEEVRPALVEQFGYTSVMQAPKVQKITVNMGVGEAKQDSKMLEAAAGQLAQITGQTPNVRLARKSIANFKLREGMPVGLAVTLRGDRAYEFLDRLMSIAIPRIRDFRGLPANFDGRGNYTIGVREQIIFPEIDYDAVDQIRGLDIAITTSAATDEEGYALLALFGMPFINKPNPEEVAAEEAKKAEAAAAEKAALEQAKAEQEGEQAADKTDEDSADDDSADGEASDEAAEEVEEGAADEAAEEAADEAADEPAEETDQ</sequence>
<dbReference type="AlphaFoldDB" id="A0A6J5ZT71"/>
<feature type="compositionally biased region" description="Basic and acidic residues" evidence="4">
    <location>
        <begin position="212"/>
        <end position="224"/>
    </location>
</feature>
<feature type="domain" description="Large ribosomal subunit protein uL5 N-terminal" evidence="5">
    <location>
        <begin position="30"/>
        <end position="86"/>
    </location>
</feature>
<name>A0A6J5ZT71_9ZZZZ</name>
<evidence type="ECO:0000256" key="3">
    <source>
        <dbReference type="ARBA" id="ARBA00023274"/>
    </source>
</evidence>
<proteinExistence type="inferred from homology"/>
<dbReference type="EMBL" id="CAESAO010000107">
    <property type="protein sequence ID" value="CAB4345681.1"/>
    <property type="molecule type" value="Genomic_DNA"/>
</dbReference>
<dbReference type="NCBIfam" id="NF000585">
    <property type="entry name" value="PRK00010.1"/>
    <property type="match status" value="1"/>
</dbReference>
<dbReference type="SUPFAM" id="SSF55282">
    <property type="entry name" value="RL5-like"/>
    <property type="match status" value="1"/>
</dbReference>
<accession>A0A6J5ZT71</accession>
<organism evidence="7">
    <name type="scientific">freshwater metagenome</name>
    <dbReference type="NCBI Taxonomy" id="449393"/>
    <lineage>
        <taxon>unclassified sequences</taxon>
        <taxon>metagenomes</taxon>
        <taxon>ecological metagenomes</taxon>
    </lineage>
</organism>
<dbReference type="InterPro" id="IPR031310">
    <property type="entry name" value="Ribosomal_uL5_N"/>
</dbReference>
<feature type="compositionally biased region" description="Low complexity" evidence="4">
    <location>
        <begin position="202"/>
        <end position="211"/>
    </location>
</feature>
<dbReference type="GO" id="GO:0003735">
    <property type="term" value="F:structural constituent of ribosome"/>
    <property type="evidence" value="ECO:0007669"/>
    <property type="project" value="InterPro"/>
</dbReference>
<keyword evidence="3" id="KW-0687">Ribonucleoprotein</keyword>
<dbReference type="InterPro" id="IPR031309">
    <property type="entry name" value="Ribosomal_uL5_C"/>
</dbReference>
<reference evidence="7" key="1">
    <citation type="submission" date="2020-05" db="EMBL/GenBank/DDBJ databases">
        <authorList>
            <person name="Chiriac C."/>
            <person name="Salcher M."/>
            <person name="Ghai R."/>
            <person name="Kavagutti S V."/>
        </authorList>
    </citation>
    <scope>NUCLEOTIDE SEQUENCE</scope>
</reference>
<dbReference type="Pfam" id="PF00281">
    <property type="entry name" value="Ribosomal_L5"/>
    <property type="match status" value="1"/>
</dbReference>
<gene>
    <name evidence="7" type="ORF">UFOPK3522_01148</name>
</gene>
<feature type="domain" description="Large ribosomal subunit protein uL5 C-terminal" evidence="6">
    <location>
        <begin position="90"/>
        <end position="182"/>
    </location>
</feature>
<dbReference type="PANTHER" id="PTHR11994">
    <property type="entry name" value="60S RIBOSOMAL PROTEIN L11-RELATED"/>
    <property type="match status" value="1"/>
</dbReference>
<evidence type="ECO:0000313" key="7">
    <source>
        <dbReference type="EMBL" id="CAB4345681.1"/>
    </source>
</evidence>
<dbReference type="FunFam" id="3.30.1440.10:FF:000001">
    <property type="entry name" value="50S ribosomal protein L5"/>
    <property type="match status" value="1"/>
</dbReference>
<dbReference type="GO" id="GO:1990904">
    <property type="term" value="C:ribonucleoprotein complex"/>
    <property type="evidence" value="ECO:0007669"/>
    <property type="project" value="UniProtKB-KW"/>
</dbReference>
<dbReference type="InterPro" id="IPR020930">
    <property type="entry name" value="Ribosomal_uL5_bac-type"/>
</dbReference>
<comment type="similarity">
    <text evidence="1">Belongs to the universal ribosomal protein uL5 family.</text>
</comment>